<reference evidence="2 3" key="1">
    <citation type="submission" date="2016-11" db="EMBL/GenBank/DDBJ databases">
        <authorList>
            <person name="Jaros S."/>
            <person name="Januszkiewicz K."/>
            <person name="Wedrychowicz H."/>
        </authorList>
    </citation>
    <scope>NUCLEOTIDE SEQUENCE [LARGE SCALE GENOMIC DNA]</scope>
    <source>
        <strain evidence="2 3">DSM 21864</strain>
    </source>
</reference>
<evidence type="ECO:0000313" key="3">
    <source>
        <dbReference type="Proteomes" id="UP000184080"/>
    </source>
</evidence>
<keyword evidence="3" id="KW-1185">Reference proteome</keyword>
<evidence type="ECO:0000256" key="1">
    <source>
        <dbReference type="SAM" id="Phobius"/>
    </source>
</evidence>
<proteinExistence type="predicted"/>
<sequence length="263" mass="30397">MDIKYTNKLFNRLISLTEYYLKPENIIIKSGSQVIEVVNNYLLSRALGDIKAIKTLINSKLELEAALILKNLVEAYGDTNLKSIDLLNQTCLGIINVYKEECTRRNNKYTLGGRIYKTKSIRSKITEKKDTGFNYQVYAALNLIAHNNILALISITDDRGDFIVGKTTTILTQLIVCFTLFYYVNIFTNLVLFNKKEYNNSQYYLRCSRLVNDVKDYIVLMIDADLINKLTEIEKSKFYAKRIRILKRGLKEIRIKSKDIGVK</sequence>
<gene>
    <name evidence="2" type="ORF">SAMN05444401_2718</name>
</gene>
<keyword evidence="1" id="KW-1133">Transmembrane helix</keyword>
<keyword evidence="1" id="KW-0812">Transmembrane</keyword>
<dbReference type="OrthoDB" id="9901414at2"/>
<dbReference type="RefSeq" id="WP_073007593.1">
    <property type="nucleotide sequence ID" value="NZ_FQZO01000004.1"/>
</dbReference>
<dbReference type="AlphaFoldDB" id="A0A1M6IAL9"/>
<keyword evidence="1" id="KW-0472">Membrane</keyword>
<accession>A0A1M6IAL9</accession>
<organism evidence="2 3">
    <name type="scientific">Clostridium amylolyticum</name>
    <dbReference type="NCBI Taxonomy" id="1121298"/>
    <lineage>
        <taxon>Bacteria</taxon>
        <taxon>Bacillati</taxon>
        <taxon>Bacillota</taxon>
        <taxon>Clostridia</taxon>
        <taxon>Eubacteriales</taxon>
        <taxon>Clostridiaceae</taxon>
        <taxon>Clostridium</taxon>
    </lineage>
</organism>
<name>A0A1M6IAL9_9CLOT</name>
<dbReference type="Proteomes" id="UP000184080">
    <property type="component" value="Unassembled WGS sequence"/>
</dbReference>
<evidence type="ECO:0000313" key="2">
    <source>
        <dbReference type="EMBL" id="SHJ31474.1"/>
    </source>
</evidence>
<feature type="transmembrane region" description="Helical" evidence="1">
    <location>
        <begin position="170"/>
        <end position="193"/>
    </location>
</feature>
<protein>
    <submittedName>
        <fullName evidence="2">Uncharacterized protein</fullName>
    </submittedName>
</protein>
<dbReference type="EMBL" id="FQZO01000004">
    <property type="protein sequence ID" value="SHJ31474.1"/>
    <property type="molecule type" value="Genomic_DNA"/>
</dbReference>